<keyword evidence="3" id="KW-1185">Reference proteome</keyword>
<organism evidence="2 3">
    <name type="scientific">Paenibacillus riograndensis</name>
    <dbReference type="NCBI Taxonomy" id="483937"/>
    <lineage>
        <taxon>Bacteria</taxon>
        <taxon>Bacillati</taxon>
        <taxon>Bacillota</taxon>
        <taxon>Bacilli</taxon>
        <taxon>Bacillales</taxon>
        <taxon>Paenibacillaceae</taxon>
        <taxon>Paenibacillus</taxon>
        <taxon>Paenibacillus sonchi group</taxon>
    </lineage>
</organism>
<evidence type="ECO:0000256" key="1">
    <source>
        <dbReference type="SAM" id="Phobius"/>
    </source>
</evidence>
<evidence type="ECO:0000313" key="2">
    <source>
        <dbReference type="EMBL" id="KWX76638.1"/>
    </source>
</evidence>
<proteinExistence type="predicted"/>
<keyword evidence="1" id="KW-1133">Transmembrane helix</keyword>
<name>A0A132TZ58_9BACL</name>
<protein>
    <submittedName>
        <fullName evidence="2">Uncharacterized protein</fullName>
    </submittedName>
</protein>
<accession>A0A132TZ58</accession>
<dbReference type="PATRIC" id="fig|483937.3.peg.2122"/>
<dbReference type="OrthoDB" id="2658004at2"/>
<comment type="caution">
    <text evidence="2">The sequence shown here is derived from an EMBL/GenBank/DDBJ whole genome shotgun (WGS) entry which is preliminary data.</text>
</comment>
<gene>
    <name evidence="2" type="ORF">AMQ84_14980</name>
</gene>
<dbReference type="AlphaFoldDB" id="A0A132TZ58"/>
<dbReference type="EMBL" id="LIRB01000130">
    <property type="protein sequence ID" value="KWX76638.1"/>
    <property type="molecule type" value="Genomic_DNA"/>
</dbReference>
<dbReference type="RefSeq" id="WP_060861004.1">
    <property type="nucleotide sequence ID" value="NZ_LIRB01000130.1"/>
</dbReference>
<evidence type="ECO:0000313" key="3">
    <source>
        <dbReference type="Proteomes" id="UP000070475"/>
    </source>
</evidence>
<keyword evidence="1" id="KW-0812">Transmembrane</keyword>
<sequence>MESRRLLRIEIWVFGTPLSLITLFYSFIFRKDRENMPDPLSRTSASTAGFAEYIEKYSGNIYTLSRLLLGQGAEAEEAAVKSFTELYEPYLRTGCDAQSFSLQCYRECIRHCSLIVQGRKSRIPACLSWEDQLVHALRYGLRLSLTDIGLILRKSLPELKAQIRQMREQLAAHEAAMPTASLSVG</sequence>
<feature type="transmembrane region" description="Helical" evidence="1">
    <location>
        <begin position="12"/>
        <end position="29"/>
    </location>
</feature>
<reference evidence="2 3" key="1">
    <citation type="submission" date="2015-08" db="EMBL/GenBank/DDBJ databases">
        <title>Genomes of Paenibacillus riograndensis.</title>
        <authorList>
            <person name="Sant'Anna F.H."/>
            <person name="Souza R."/>
            <person name="Ambrosini A."/>
            <person name="Bach E."/>
            <person name="Fernandes G."/>
            <person name="Balsanelli E."/>
            <person name="Baura V.A."/>
            <person name="Pedrosa F.O."/>
            <person name="Souza E.M."/>
            <person name="Passaglia L."/>
        </authorList>
    </citation>
    <scope>NUCLEOTIDE SEQUENCE [LARGE SCALE GENOMIC DNA]</scope>
    <source>
        <strain evidence="2 3">CAS34</strain>
    </source>
</reference>
<keyword evidence="1" id="KW-0472">Membrane</keyword>
<dbReference type="Proteomes" id="UP000070475">
    <property type="component" value="Unassembled WGS sequence"/>
</dbReference>